<dbReference type="GO" id="GO:0022857">
    <property type="term" value="F:transmembrane transporter activity"/>
    <property type="evidence" value="ECO:0007669"/>
    <property type="project" value="InterPro"/>
</dbReference>
<protein>
    <submittedName>
        <fullName evidence="2">PanT_2 protein</fullName>
    </submittedName>
</protein>
<dbReference type="InterPro" id="IPR024529">
    <property type="entry name" value="ECF_trnsprt_substrate-spec"/>
</dbReference>
<dbReference type="Proteomes" id="UP000032289">
    <property type="component" value="Unassembled WGS sequence"/>
</dbReference>
<feature type="transmembrane region" description="Helical" evidence="1">
    <location>
        <begin position="12"/>
        <end position="30"/>
    </location>
</feature>
<sequence>MRPKNKTRQLVLIAMFTAIILIQSIVPMLGLLPLGAFAVGLAVQIIGVTVAIGAVALGPGSGAFLGFVWGAYALWDAWTSVPSIGALMFRNPLTALVPRILVGLIIGFLYWRFFKDSSERIKPIVFIGLGGLAAFINTAFVLLFTWLGFTVMHTTFTGIPNNHLLGWLILSVAGVNGIVEIIVSAILVGVIATPIMSYLNRRHW</sequence>
<name>A0A0D1MA23_9LACO</name>
<comment type="caution">
    <text evidence="2">The sequence shown here is derived from an EMBL/GenBank/DDBJ whole genome shotgun (WGS) entry which is preliminary data.</text>
</comment>
<feature type="transmembrane region" description="Helical" evidence="1">
    <location>
        <begin position="167"/>
        <end position="192"/>
    </location>
</feature>
<feature type="transmembrane region" description="Helical" evidence="1">
    <location>
        <begin position="64"/>
        <end position="89"/>
    </location>
</feature>
<dbReference type="Gene3D" id="1.10.1760.20">
    <property type="match status" value="1"/>
</dbReference>
<keyword evidence="1" id="KW-1133">Transmembrane helix</keyword>
<keyword evidence="1" id="KW-0812">Transmembrane</keyword>
<reference evidence="2 3" key="1">
    <citation type="journal article" date="2015" name="Microbiology (Mosc.)">
        <title>Genomics of the Weissella cibaria species with an examination of its metabolic traits.</title>
        <authorList>
            <person name="Lynch K.M."/>
            <person name="Lucid A."/>
            <person name="Arendt E.K."/>
            <person name="Sleator R.D."/>
            <person name="Lucey B."/>
            <person name="Coffey A."/>
        </authorList>
    </citation>
    <scope>NUCLEOTIDE SEQUENCE [LARGE SCALE GENOMIC DNA]</scope>
    <source>
        <strain evidence="2 3">AB3b</strain>
    </source>
</reference>
<gene>
    <name evidence="2" type="primary">panT_2</name>
    <name evidence="2" type="ORF">ab3b_01027</name>
</gene>
<dbReference type="PATRIC" id="fig|137591.24.peg.1006"/>
<feature type="transmembrane region" description="Helical" evidence="1">
    <location>
        <begin position="125"/>
        <end position="147"/>
    </location>
</feature>
<feature type="transmembrane region" description="Helical" evidence="1">
    <location>
        <begin position="95"/>
        <end position="113"/>
    </location>
</feature>
<keyword evidence="1" id="KW-0472">Membrane</keyword>
<dbReference type="AlphaFoldDB" id="A0A0D1MA23"/>
<dbReference type="RefSeq" id="WP_043941118.1">
    <property type="nucleotide sequence ID" value="NZ_CP169283.1"/>
</dbReference>
<accession>A0A0D1MA23</accession>
<evidence type="ECO:0000256" key="1">
    <source>
        <dbReference type="SAM" id="Phobius"/>
    </source>
</evidence>
<organism evidence="2 3">
    <name type="scientific">Weissella cibaria</name>
    <dbReference type="NCBI Taxonomy" id="137591"/>
    <lineage>
        <taxon>Bacteria</taxon>
        <taxon>Bacillati</taxon>
        <taxon>Bacillota</taxon>
        <taxon>Bacilli</taxon>
        <taxon>Lactobacillales</taxon>
        <taxon>Lactobacillaceae</taxon>
        <taxon>Weissella</taxon>
    </lineage>
</organism>
<evidence type="ECO:0000313" key="3">
    <source>
        <dbReference type="Proteomes" id="UP000032289"/>
    </source>
</evidence>
<feature type="transmembrane region" description="Helical" evidence="1">
    <location>
        <begin position="36"/>
        <end position="57"/>
    </location>
</feature>
<dbReference type="Pfam" id="PF12822">
    <property type="entry name" value="ECF_trnsprt"/>
    <property type="match status" value="1"/>
</dbReference>
<proteinExistence type="predicted"/>
<dbReference type="EMBL" id="JWHT01000026">
    <property type="protein sequence ID" value="KIU24766.1"/>
    <property type="molecule type" value="Genomic_DNA"/>
</dbReference>
<evidence type="ECO:0000313" key="2">
    <source>
        <dbReference type="EMBL" id="KIU24766.1"/>
    </source>
</evidence>